<evidence type="ECO:0000313" key="2">
    <source>
        <dbReference type="EMBL" id="GBN10668.1"/>
    </source>
</evidence>
<proteinExistence type="predicted"/>
<organism evidence="2 3">
    <name type="scientific">Araneus ventricosus</name>
    <name type="common">Orbweaver spider</name>
    <name type="synonym">Epeira ventricosa</name>
    <dbReference type="NCBI Taxonomy" id="182803"/>
    <lineage>
        <taxon>Eukaryota</taxon>
        <taxon>Metazoa</taxon>
        <taxon>Ecdysozoa</taxon>
        <taxon>Arthropoda</taxon>
        <taxon>Chelicerata</taxon>
        <taxon>Arachnida</taxon>
        <taxon>Araneae</taxon>
        <taxon>Araneomorphae</taxon>
        <taxon>Entelegynae</taxon>
        <taxon>Araneoidea</taxon>
        <taxon>Araneidae</taxon>
        <taxon>Araneus</taxon>
    </lineage>
</organism>
<feature type="region of interest" description="Disordered" evidence="1">
    <location>
        <begin position="1"/>
        <end position="21"/>
    </location>
</feature>
<gene>
    <name evidence="2" type="ORF">AVEN_207637_1</name>
</gene>
<reference evidence="2 3" key="1">
    <citation type="journal article" date="2019" name="Sci. Rep.">
        <title>Orb-weaving spider Araneus ventricosus genome elucidates the spidroin gene catalogue.</title>
        <authorList>
            <person name="Kono N."/>
            <person name="Nakamura H."/>
            <person name="Ohtoshi R."/>
            <person name="Moran D.A.P."/>
            <person name="Shinohara A."/>
            <person name="Yoshida Y."/>
            <person name="Fujiwara M."/>
            <person name="Mori M."/>
            <person name="Tomita M."/>
            <person name="Arakawa K."/>
        </authorList>
    </citation>
    <scope>NUCLEOTIDE SEQUENCE [LARGE SCALE GENOMIC DNA]</scope>
</reference>
<evidence type="ECO:0000256" key="1">
    <source>
        <dbReference type="SAM" id="MobiDB-lite"/>
    </source>
</evidence>
<dbReference type="AlphaFoldDB" id="A0A4Y2L7Q9"/>
<protein>
    <submittedName>
        <fullName evidence="2">Uncharacterized protein</fullName>
    </submittedName>
</protein>
<dbReference type="OrthoDB" id="10459759at2759"/>
<keyword evidence="3" id="KW-1185">Reference proteome</keyword>
<dbReference type="EMBL" id="BGPR01005490">
    <property type="protein sequence ID" value="GBN10668.1"/>
    <property type="molecule type" value="Genomic_DNA"/>
</dbReference>
<evidence type="ECO:0000313" key="3">
    <source>
        <dbReference type="Proteomes" id="UP000499080"/>
    </source>
</evidence>
<comment type="caution">
    <text evidence="2">The sequence shown here is derived from an EMBL/GenBank/DDBJ whole genome shotgun (WGS) entry which is preliminary data.</text>
</comment>
<name>A0A4Y2L7Q9_ARAVE</name>
<accession>A0A4Y2L7Q9</accession>
<feature type="region of interest" description="Disordered" evidence="1">
    <location>
        <begin position="93"/>
        <end position="136"/>
    </location>
</feature>
<dbReference type="Proteomes" id="UP000499080">
    <property type="component" value="Unassembled WGS sequence"/>
</dbReference>
<sequence length="136" mass="15604">MEFVDVEGEEDDEYDEEEDESVLLEHNLLVKSDNAYNDKMQYDSDNEMQQITSLGSDSAEMVQFDLALCGDQENSEIIDENYDPSEFLLQGRYGFQQSKDDGAEDNVSNDLVVSDSDEESNRTSGQLEQENEELWF</sequence>